<evidence type="ECO:0000313" key="2">
    <source>
        <dbReference type="Proteomes" id="UP000886851"/>
    </source>
</evidence>
<gene>
    <name evidence="1" type="ORF">H9824_08985</name>
</gene>
<organism evidence="1 2">
    <name type="scientific">Candidatus Bacteroides pullicola</name>
    <dbReference type="NCBI Taxonomy" id="2838475"/>
    <lineage>
        <taxon>Bacteria</taxon>
        <taxon>Pseudomonadati</taxon>
        <taxon>Bacteroidota</taxon>
        <taxon>Bacteroidia</taxon>
        <taxon>Bacteroidales</taxon>
        <taxon>Bacteroidaceae</taxon>
        <taxon>Bacteroides</taxon>
    </lineage>
</organism>
<accession>A0A9D2CKC0</accession>
<comment type="caution">
    <text evidence="1">The sequence shown here is derived from an EMBL/GenBank/DDBJ whole genome shotgun (WGS) entry which is preliminary data.</text>
</comment>
<dbReference type="AlphaFoldDB" id="A0A9D2CKC0"/>
<sequence length="58" mass="6578">MCRHGDETDLVGCSCTLLEPYKGYTDGEVVWDYGREVVVRLINGKEVVRGRDDVLVFD</sequence>
<reference evidence="1" key="2">
    <citation type="submission" date="2021-04" db="EMBL/GenBank/DDBJ databases">
        <authorList>
            <person name="Gilroy R."/>
        </authorList>
    </citation>
    <scope>NUCLEOTIDE SEQUENCE</scope>
    <source>
        <strain evidence="1">Gambia2-208</strain>
    </source>
</reference>
<proteinExistence type="predicted"/>
<dbReference type="EMBL" id="DXCV01000061">
    <property type="protein sequence ID" value="HIY88822.1"/>
    <property type="molecule type" value="Genomic_DNA"/>
</dbReference>
<dbReference type="Proteomes" id="UP000886851">
    <property type="component" value="Unassembled WGS sequence"/>
</dbReference>
<protein>
    <submittedName>
        <fullName evidence="1">Ribonuclease P</fullName>
    </submittedName>
</protein>
<reference evidence="1" key="1">
    <citation type="journal article" date="2021" name="PeerJ">
        <title>Extensive microbial diversity within the chicken gut microbiome revealed by metagenomics and culture.</title>
        <authorList>
            <person name="Gilroy R."/>
            <person name="Ravi A."/>
            <person name="Getino M."/>
            <person name="Pursley I."/>
            <person name="Horton D.L."/>
            <person name="Alikhan N.F."/>
            <person name="Baker D."/>
            <person name="Gharbi K."/>
            <person name="Hall N."/>
            <person name="Watson M."/>
            <person name="Adriaenssens E.M."/>
            <person name="Foster-Nyarko E."/>
            <person name="Jarju S."/>
            <person name="Secka A."/>
            <person name="Antonio M."/>
            <person name="Oren A."/>
            <person name="Chaudhuri R.R."/>
            <person name="La Ragione R."/>
            <person name="Hildebrand F."/>
            <person name="Pallen M.J."/>
        </authorList>
    </citation>
    <scope>NUCLEOTIDE SEQUENCE</scope>
    <source>
        <strain evidence="1">Gambia2-208</strain>
    </source>
</reference>
<name>A0A9D2CKC0_9BACE</name>
<evidence type="ECO:0000313" key="1">
    <source>
        <dbReference type="EMBL" id="HIY88822.1"/>
    </source>
</evidence>